<accession>A0A4C1Z4I3</accession>
<keyword evidence="1" id="KW-0808">Transferase</keyword>
<sequence>MWHYSFATTVDVVAAANPLVDEIRRAQFRATTVLPVSTSCRGELLLNIKVKLQQKRRLLKLLRSDNRPGWRKFEESALLLVHQSVNTNNFGHQSCRSALLRCSNSSGGDSRLSRKGYLFLSPAELLKIVLRLPKKKASGPDDVSTAALKHLTRRTIVAMKQVFNGILHSGHFPDTWKRGNVIMISKAGKGPRRRENLRHITLLPHVAKTFERDLLFLKLYQMRKRYPLNETTDFSSVQIGRFDQKMLCPATSHDVYFVLDSSGQCGSGSANSCRRHCDGDVRYQRLGMLLDARTK</sequence>
<name>A0A4C1Z4I3_EUMVA</name>
<keyword evidence="1" id="KW-0548">Nucleotidyltransferase</keyword>
<proteinExistence type="predicted"/>
<dbReference type="PANTHER" id="PTHR19446">
    <property type="entry name" value="REVERSE TRANSCRIPTASES"/>
    <property type="match status" value="1"/>
</dbReference>
<comment type="caution">
    <text evidence="1">The sequence shown here is derived from an EMBL/GenBank/DDBJ whole genome shotgun (WGS) entry which is preliminary data.</text>
</comment>
<dbReference type="EMBL" id="BGZK01001531">
    <property type="protein sequence ID" value="GBP81809.1"/>
    <property type="molecule type" value="Genomic_DNA"/>
</dbReference>
<keyword evidence="2" id="KW-1185">Reference proteome</keyword>
<gene>
    <name evidence="1" type="ORF">EVAR_64510_1</name>
</gene>
<protein>
    <submittedName>
        <fullName evidence="1">Probable RNA-directed DNA polymerase from transposon X-element</fullName>
    </submittedName>
</protein>
<keyword evidence="1" id="KW-0695">RNA-directed DNA polymerase</keyword>
<reference evidence="1 2" key="1">
    <citation type="journal article" date="2019" name="Commun. Biol.">
        <title>The bagworm genome reveals a unique fibroin gene that provides high tensile strength.</title>
        <authorList>
            <person name="Kono N."/>
            <person name="Nakamura H."/>
            <person name="Ohtoshi R."/>
            <person name="Tomita M."/>
            <person name="Numata K."/>
            <person name="Arakawa K."/>
        </authorList>
    </citation>
    <scope>NUCLEOTIDE SEQUENCE [LARGE SCALE GENOMIC DNA]</scope>
</reference>
<evidence type="ECO:0000313" key="2">
    <source>
        <dbReference type="Proteomes" id="UP000299102"/>
    </source>
</evidence>
<dbReference type="AlphaFoldDB" id="A0A4C1Z4I3"/>
<dbReference type="GO" id="GO:0003964">
    <property type="term" value="F:RNA-directed DNA polymerase activity"/>
    <property type="evidence" value="ECO:0007669"/>
    <property type="project" value="UniProtKB-KW"/>
</dbReference>
<evidence type="ECO:0000313" key="1">
    <source>
        <dbReference type="EMBL" id="GBP81809.1"/>
    </source>
</evidence>
<organism evidence="1 2">
    <name type="scientific">Eumeta variegata</name>
    <name type="common">Bagworm moth</name>
    <name type="synonym">Eumeta japonica</name>
    <dbReference type="NCBI Taxonomy" id="151549"/>
    <lineage>
        <taxon>Eukaryota</taxon>
        <taxon>Metazoa</taxon>
        <taxon>Ecdysozoa</taxon>
        <taxon>Arthropoda</taxon>
        <taxon>Hexapoda</taxon>
        <taxon>Insecta</taxon>
        <taxon>Pterygota</taxon>
        <taxon>Neoptera</taxon>
        <taxon>Endopterygota</taxon>
        <taxon>Lepidoptera</taxon>
        <taxon>Glossata</taxon>
        <taxon>Ditrysia</taxon>
        <taxon>Tineoidea</taxon>
        <taxon>Psychidae</taxon>
        <taxon>Oiketicinae</taxon>
        <taxon>Eumeta</taxon>
    </lineage>
</organism>
<dbReference type="OrthoDB" id="10020599at2759"/>
<dbReference type="Proteomes" id="UP000299102">
    <property type="component" value="Unassembled WGS sequence"/>
</dbReference>